<dbReference type="Proteomes" id="UP000002484">
    <property type="component" value="Chromosome"/>
</dbReference>
<dbReference type="OrthoDB" id="9803667at2"/>
<evidence type="ECO:0000256" key="15">
    <source>
        <dbReference type="PIRNR" id="PIRNR004491"/>
    </source>
</evidence>
<evidence type="ECO:0000259" key="16">
    <source>
        <dbReference type="SMART" id="SM00904"/>
    </source>
</evidence>
<dbReference type="GO" id="GO:0006747">
    <property type="term" value="P:FAD biosynthetic process"/>
    <property type="evidence" value="ECO:0007669"/>
    <property type="project" value="UniProtKB-UniRule"/>
</dbReference>
<proteinExistence type="inferred from homology"/>
<dbReference type="PANTHER" id="PTHR22749">
    <property type="entry name" value="RIBOFLAVIN KINASE/FMN ADENYLYLTRANSFERASE"/>
    <property type="match status" value="1"/>
</dbReference>
<keyword evidence="7 15" id="KW-0548">Nucleotidyltransferase</keyword>
<dbReference type="InterPro" id="IPR014729">
    <property type="entry name" value="Rossmann-like_a/b/a_fold"/>
</dbReference>
<dbReference type="AlphaFoldDB" id="E3J044"/>
<dbReference type="SMART" id="SM00904">
    <property type="entry name" value="Flavokinase"/>
    <property type="match status" value="1"/>
</dbReference>
<gene>
    <name evidence="17" type="ordered locus">FraEuI1c_1107</name>
</gene>
<sequence length="316" mass="34158">MRWWRGLDNTPVDWRGGVVTIGFFDGVHVGHRKIIGRAVERATALGLPLLVLTFDPHPGEVLRPGSHPALLTTLQFKTELLAAIGVDALCVQPFTLEFSEVPADEFVAKILVETLRARVVVVGQNFSYGHRALGRIDTLVRSGAQHGFEVDAMPLLRDDHQAGPDSTPVVSSTHIRAQVAEGDVAGAAQGLGRLHRVEGVVVHGDARGRTIGFPTANLQVTPWAAIPADGVYAGYACWSGRRQPAAISIGTNPTFAGRERRVEAFLLDFDGDLYGEYMAFEFVALLRPTLKFNSVEELVSQMTLDVGATRTATTAT</sequence>
<dbReference type="GO" id="GO:0009398">
    <property type="term" value="P:FMN biosynthetic process"/>
    <property type="evidence" value="ECO:0007669"/>
    <property type="project" value="UniProtKB-UniRule"/>
</dbReference>
<dbReference type="Gene3D" id="3.40.50.620">
    <property type="entry name" value="HUPs"/>
    <property type="match status" value="1"/>
</dbReference>
<dbReference type="UniPathway" id="UPA00276">
    <property type="reaction ID" value="UER00406"/>
</dbReference>
<dbReference type="FunFam" id="2.40.30.30:FF:000003">
    <property type="entry name" value="Riboflavin biosynthesis protein"/>
    <property type="match status" value="1"/>
</dbReference>
<dbReference type="GO" id="GO:0008531">
    <property type="term" value="F:riboflavin kinase activity"/>
    <property type="evidence" value="ECO:0007669"/>
    <property type="project" value="UniProtKB-UniRule"/>
</dbReference>
<keyword evidence="8 15" id="KW-0547">Nucleotide-binding</keyword>
<evidence type="ECO:0000256" key="10">
    <source>
        <dbReference type="ARBA" id="ARBA00022827"/>
    </source>
</evidence>
<name>E3J044_PSEI1</name>
<dbReference type="Pfam" id="PF06574">
    <property type="entry name" value="FAD_syn"/>
    <property type="match status" value="1"/>
</dbReference>
<keyword evidence="9 15" id="KW-0418">Kinase</keyword>
<dbReference type="FunFam" id="3.40.50.620:FF:000021">
    <property type="entry name" value="Riboflavin biosynthesis protein"/>
    <property type="match status" value="1"/>
</dbReference>
<dbReference type="EC" id="2.7.1.26" evidence="15"/>
<evidence type="ECO:0000256" key="13">
    <source>
        <dbReference type="ARBA" id="ARBA00047880"/>
    </source>
</evidence>
<dbReference type="InterPro" id="IPR015865">
    <property type="entry name" value="Riboflavin_kinase_bac/euk"/>
</dbReference>
<dbReference type="InterPro" id="IPR023465">
    <property type="entry name" value="Riboflavin_kinase_dom_sf"/>
</dbReference>
<evidence type="ECO:0000256" key="2">
    <source>
        <dbReference type="ARBA" id="ARBA00004726"/>
    </source>
</evidence>
<keyword evidence="5 15" id="KW-0288">FMN</keyword>
<evidence type="ECO:0000256" key="1">
    <source>
        <dbReference type="ARBA" id="ARBA00002121"/>
    </source>
</evidence>
<dbReference type="NCBIfam" id="TIGR00083">
    <property type="entry name" value="ribF"/>
    <property type="match status" value="1"/>
</dbReference>
<dbReference type="STRING" id="298654.FraEuI1c_1107"/>
<keyword evidence="11 15" id="KW-0067">ATP-binding</keyword>
<dbReference type="InParanoid" id="E3J044"/>
<dbReference type="Gene3D" id="2.40.30.30">
    <property type="entry name" value="Riboflavin kinase-like"/>
    <property type="match status" value="1"/>
</dbReference>
<keyword evidence="6 15" id="KW-0808">Transferase</keyword>
<dbReference type="InterPro" id="IPR002606">
    <property type="entry name" value="Riboflavin_kinase_bac"/>
</dbReference>
<comment type="catalytic activity">
    <reaction evidence="13 15">
        <text>riboflavin + ATP = FMN + ADP + H(+)</text>
        <dbReference type="Rhea" id="RHEA:14357"/>
        <dbReference type="ChEBI" id="CHEBI:15378"/>
        <dbReference type="ChEBI" id="CHEBI:30616"/>
        <dbReference type="ChEBI" id="CHEBI:57986"/>
        <dbReference type="ChEBI" id="CHEBI:58210"/>
        <dbReference type="ChEBI" id="CHEBI:456216"/>
        <dbReference type="EC" id="2.7.1.26"/>
    </reaction>
</comment>
<dbReference type="EC" id="2.7.7.2" evidence="15"/>
<dbReference type="CDD" id="cd02064">
    <property type="entry name" value="FAD_synthetase_N"/>
    <property type="match status" value="1"/>
</dbReference>
<comment type="function">
    <text evidence="1">Catalyzes the phosphorylation of riboflavin to FMN followed by the adenylation of FMN to FAD.</text>
</comment>
<dbReference type="PIRSF" id="PIRSF004491">
    <property type="entry name" value="FAD_Synth"/>
    <property type="match status" value="1"/>
</dbReference>
<keyword evidence="12" id="KW-0511">Multifunctional enzyme</keyword>
<comment type="pathway">
    <text evidence="3 15">Cofactor biosynthesis; FMN biosynthesis; FMN from riboflavin (ATP route): step 1/1.</text>
</comment>
<dbReference type="KEGG" id="fri:FraEuI1c_1107"/>
<dbReference type="HOGENOM" id="CLU_048437_0_0_11"/>
<evidence type="ECO:0000313" key="17">
    <source>
        <dbReference type="EMBL" id="ADP79180.1"/>
    </source>
</evidence>
<dbReference type="eggNOG" id="COG0196">
    <property type="taxonomic scope" value="Bacteria"/>
</dbReference>
<dbReference type="SUPFAM" id="SSF52374">
    <property type="entry name" value="Nucleotidylyl transferase"/>
    <property type="match status" value="1"/>
</dbReference>
<keyword evidence="10 15" id="KW-0274">FAD</keyword>
<accession>E3J044</accession>
<comment type="pathway">
    <text evidence="2 15">Cofactor biosynthesis; FAD biosynthesis; FAD from FMN: step 1/1.</text>
</comment>
<evidence type="ECO:0000256" key="8">
    <source>
        <dbReference type="ARBA" id="ARBA00022741"/>
    </source>
</evidence>
<dbReference type="InterPro" id="IPR023468">
    <property type="entry name" value="Riboflavin_kinase"/>
</dbReference>
<evidence type="ECO:0000256" key="9">
    <source>
        <dbReference type="ARBA" id="ARBA00022777"/>
    </source>
</evidence>
<dbReference type="GO" id="GO:0003919">
    <property type="term" value="F:FMN adenylyltransferase activity"/>
    <property type="evidence" value="ECO:0007669"/>
    <property type="project" value="UniProtKB-UniRule"/>
</dbReference>
<dbReference type="NCBIfam" id="NF004160">
    <property type="entry name" value="PRK05627.1-3"/>
    <property type="match status" value="1"/>
</dbReference>
<evidence type="ECO:0000256" key="12">
    <source>
        <dbReference type="ARBA" id="ARBA00023268"/>
    </source>
</evidence>
<reference evidence="17 18" key="1">
    <citation type="submission" date="2010-10" db="EMBL/GenBank/DDBJ databases">
        <title>Complete sequence of Frankia sp. EuI1c.</title>
        <authorList>
            <consortium name="US DOE Joint Genome Institute"/>
            <person name="Lucas S."/>
            <person name="Copeland A."/>
            <person name="Lapidus A."/>
            <person name="Cheng J.-F."/>
            <person name="Bruce D."/>
            <person name="Goodwin L."/>
            <person name="Pitluck S."/>
            <person name="Chertkov O."/>
            <person name="Detter J.C."/>
            <person name="Han C."/>
            <person name="Tapia R."/>
            <person name="Land M."/>
            <person name="Hauser L."/>
            <person name="Jeffries C."/>
            <person name="Kyrpides N."/>
            <person name="Ivanova N."/>
            <person name="Mikhailova N."/>
            <person name="Beauchemin N."/>
            <person name="Sen A."/>
            <person name="Sur S.A."/>
            <person name="Gtari M."/>
            <person name="Wall L."/>
            <person name="Tisa L."/>
            <person name="Woyke T."/>
        </authorList>
    </citation>
    <scope>NUCLEOTIDE SEQUENCE [LARGE SCALE GENOMIC DNA]</scope>
    <source>
        <strain evidence="18">DSM 45817 / CECT 9037 / EuI1c</strain>
    </source>
</reference>
<keyword evidence="4 15" id="KW-0285">Flavoprotein</keyword>
<dbReference type="InterPro" id="IPR015864">
    <property type="entry name" value="FAD_synthase"/>
</dbReference>
<dbReference type="Pfam" id="PF01687">
    <property type="entry name" value="Flavokinase"/>
    <property type="match status" value="1"/>
</dbReference>
<evidence type="ECO:0000256" key="11">
    <source>
        <dbReference type="ARBA" id="ARBA00022840"/>
    </source>
</evidence>
<dbReference type="UniPathway" id="UPA00277">
    <property type="reaction ID" value="UER00407"/>
</dbReference>
<dbReference type="SUPFAM" id="SSF82114">
    <property type="entry name" value="Riboflavin kinase-like"/>
    <property type="match status" value="1"/>
</dbReference>
<comment type="catalytic activity">
    <reaction evidence="14 15">
        <text>FMN + ATP + H(+) = FAD + diphosphate</text>
        <dbReference type="Rhea" id="RHEA:17237"/>
        <dbReference type="ChEBI" id="CHEBI:15378"/>
        <dbReference type="ChEBI" id="CHEBI:30616"/>
        <dbReference type="ChEBI" id="CHEBI:33019"/>
        <dbReference type="ChEBI" id="CHEBI:57692"/>
        <dbReference type="ChEBI" id="CHEBI:58210"/>
        <dbReference type="EC" id="2.7.7.2"/>
    </reaction>
</comment>
<evidence type="ECO:0000256" key="4">
    <source>
        <dbReference type="ARBA" id="ARBA00022630"/>
    </source>
</evidence>
<organism evidence="17 18">
    <name type="scientific">Pseudofrankia inefficax (strain DSM 45817 / CECT 9037 / DDB 130130 / EuI1c)</name>
    <name type="common">Frankia inefficax</name>
    <dbReference type="NCBI Taxonomy" id="298654"/>
    <lineage>
        <taxon>Bacteria</taxon>
        <taxon>Bacillati</taxon>
        <taxon>Actinomycetota</taxon>
        <taxon>Actinomycetes</taxon>
        <taxon>Frankiales</taxon>
        <taxon>Frankiaceae</taxon>
        <taxon>Pseudofrankia</taxon>
    </lineage>
</organism>
<dbReference type="GO" id="GO:0009231">
    <property type="term" value="P:riboflavin biosynthetic process"/>
    <property type="evidence" value="ECO:0007669"/>
    <property type="project" value="InterPro"/>
</dbReference>
<protein>
    <recommendedName>
        <fullName evidence="15">Riboflavin biosynthesis protein</fullName>
    </recommendedName>
    <domain>
        <recommendedName>
            <fullName evidence="15">Riboflavin kinase</fullName>
            <ecNumber evidence="15">2.7.1.26</ecNumber>
        </recommendedName>
        <alternativeName>
            <fullName evidence="15">Flavokinase</fullName>
        </alternativeName>
    </domain>
    <domain>
        <recommendedName>
            <fullName evidence="15">FMN adenylyltransferase</fullName>
            <ecNumber evidence="15">2.7.7.2</ecNumber>
        </recommendedName>
        <alternativeName>
            <fullName evidence="15">FAD pyrophosphorylase</fullName>
        </alternativeName>
        <alternativeName>
            <fullName evidence="15">FAD synthase</fullName>
        </alternativeName>
    </domain>
</protein>
<keyword evidence="18" id="KW-1185">Reference proteome</keyword>
<dbReference type="EMBL" id="CP002299">
    <property type="protein sequence ID" value="ADP79180.1"/>
    <property type="molecule type" value="Genomic_DNA"/>
</dbReference>
<evidence type="ECO:0000256" key="7">
    <source>
        <dbReference type="ARBA" id="ARBA00022695"/>
    </source>
</evidence>
<dbReference type="PANTHER" id="PTHR22749:SF6">
    <property type="entry name" value="RIBOFLAVIN KINASE"/>
    <property type="match status" value="1"/>
</dbReference>
<evidence type="ECO:0000256" key="5">
    <source>
        <dbReference type="ARBA" id="ARBA00022643"/>
    </source>
</evidence>
<dbReference type="RefSeq" id="WP_013422301.1">
    <property type="nucleotide sequence ID" value="NC_014666.1"/>
</dbReference>
<comment type="similarity">
    <text evidence="15">Belongs to the ribF family.</text>
</comment>
<evidence type="ECO:0000256" key="3">
    <source>
        <dbReference type="ARBA" id="ARBA00005201"/>
    </source>
</evidence>
<feature type="domain" description="Riboflavin kinase" evidence="16">
    <location>
        <begin position="190"/>
        <end position="314"/>
    </location>
</feature>
<evidence type="ECO:0000256" key="14">
    <source>
        <dbReference type="ARBA" id="ARBA00049494"/>
    </source>
</evidence>
<dbReference type="FunCoup" id="E3J044">
    <property type="interactions" value="239"/>
</dbReference>
<evidence type="ECO:0000256" key="6">
    <source>
        <dbReference type="ARBA" id="ARBA00022679"/>
    </source>
</evidence>
<evidence type="ECO:0000313" key="18">
    <source>
        <dbReference type="Proteomes" id="UP000002484"/>
    </source>
</evidence>
<dbReference type="GO" id="GO:0005524">
    <property type="term" value="F:ATP binding"/>
    <property type="evidence" value="ECO:0007669"/>
    <property type="project" value="UniProtKB-UniRule"/>
</dbReference>